<evidence type="ECO:0000313" key="2">
    <source>
        <dbReference type="Proteomes" id="UP000054630"/>
    </source>
</evidence>
<comment type="caution">
    <text evidence="1">The sequence shown here is derived from an EMBL/GenBank/DDBJ whole genome shotgun (WGS) entry which is preliminary data.</text>
</comment>
<accession>A0A0V0SKY0</accession>
<gene>
    <name evidence="1" type="ORF">T07_538</name>
</gene>
<dbReference type="EMBL" id="JYDL01000003">
    <property type="protein sequence ID" value="KRX27354.1"/>
    <property type="molecule type" value="Genomic_DNA"/>
</dbReference>
<protein>
    <submittedName>
        <fullName evidence="1">Uncharacterized protein</fullName>
    </submittedName>
</protein>
<name>A0A0V0SKY0_9BILA</name>
<proteinExistence type="predicted"/>
<organism evidence="1 2">
    <name type="scientific">Trichinella nelsoni</name>
    <dbReference type="NCBI Taxonomy" id="6336"/>
    <lineage>
        <taxon>Eukaryota</taxon>
        <taxon>Metazoa</taxon>
        <taxon>Ecdysozoa</taxon>
        <taxon>Nematoda</taxon>
        <taxon>Enoplea</taxon>
        <taxon>Dorylaimia</taxon>
        <taxon>Trichinellida</taxon>
        <taxon>Trichinellidae</taxon>
        <taxon>Trichinella</taxon>
    </lineage>
</organism>
<evidence type="ECO:0000313" key="1">
    <source>
        <dbReference type="EMBL" id="KRX27354.1"/>
    </source>
</evidence>
<sequence length="62" mass="7343">MTLKQKIIHIEFSMYYLMLKQCFTRYTKDYSIAKRYIDLAIQAIKTLTEGIECTIRCGINNT</sequence>
<reference evidence="1 2" key="1">
    <citation type="submission" date="2015-01" db="EMBL/GenBank/DDBJ databases">
        <title>Evolution of Trichinella species and genotypes.</title>
        <authorList>
            <person name="Korhonen P.K."/>
            <person name="Edoardo P."/>
            <person name="Giuseppe L.R."/>
            <person name="Gasser R.B."/>
        </authorList>
    </citation>
    <scope>NUCLEOTIDE SEQUENCE [LARGE SCALE GENOMIC DNA]</scope>
    <source>
        <strain evidence="1">ISS37</strain>
    </source>
</reference>
<dbReference type="AlphaFoldDB" id="A0A0V0SKY0"/>
<dbReference type="Proteomes" id="UP000054630">
    <property type="component" value="Unassembled WGS sequence"/>
</dbReference>
<keyword evidence="2" id="KW-1185">Reference proteome</keyword>